<organism evidence="2 3">
    <name type="scientific">Adiantum capillus-veneris</name>
    <name type="common">Maidenhair fern</name>
    <dbReference type="NCBI Taxonomy" id="13818"/>
    <lineage>
        <taxon>Eukaryota</taxon>
        <taxon>Viridiplantae</taxon>
        <taxon>Streptophyta</taxon>
        <taxon>Embryophyta</taxon>
        <taxon>Tracheophyta</taxon>
        <taxon>Polypodiopsida</taxon>
        <taxon>Polypodiidae</taxon>
        <taxon>Polypodiales</taxon>
        <taxon>Pteridineae</taxon>
        <taxon>Pteridaceae</taxon>
        <taxon>Vittarioideae</taxon>
        <taxon>Adiantum</taxon>
    </lineage>
</organism>
<gene>
    <name evidence="2" type="ORF">GOP47_0005409</name>
</gene>
<reference evidence="2 3" key="1">
    <citation type="submission" date="2021-01" db="EMBL/GenBank/DDBJ databases">
        <title>Adiantum capillus-veneris genome.</title>
        <authorList>
            <person name="Fang Y."/>
            <person name="Liao Q."/>
        </authorList>
    </citation>
    <scope>NUCLEOTIDE SEQUENCE [LARGE SCALE GENOMIC DNA]</scope>
    <source>
        <strain evidence="2">H3</strain>
        <tissue evidence="2">Leaf</tissue>
    </source>
</reference>
<keyword evidence="3" id="KW-1185">Reference proteome</keyword>
<feature type="region of interest" description="Disordered" evidence="1">
    <location>
        <begin position="35"/>
        <end position="70"/>
    </location>
</feature>
<sequence>MLKIRNTWSQKGDLQQQATTSGLALLAPIKCMSTRTTVQDQERGTGARKSVNEGAPTKNGLSNKERLDLKREFPTTNYRLEKTKAQHRMLLEHPNVLNDQKHIKCVAEDKWIDKPKACQSSKH</sequence>
<evidence type="ECO:0000256" key="1">
    <source>
        <dbReference type="SAM" id="MobiDB-lite"/>
    </source>
</evidence>
<comment type="caution">
    <text evidence="2">The sequence shown here is derived from an EMBL/GenBank/DDBJ whole genome shotgun (WGS) entry which is preliminary data.</text>
</comment>
<dbReference type="EMBL" id="JABFUD020000005">
    <property type="protein sequence ID" value="KAI5079930.1"/>
    <property type="molecule type" value="Genomic_DNA"/>
</dbReference>
<dbReference type="AlphaFoldDB" id="A0A9D4ZP38"/>
<evidence type="ECO:0000313" key="2">
    <source>
        <dbReference type="EMBL" id="KAI5079930.1"/>
    </source>
</evidence>
<dbReference type="Proteomes" id="UP000886520">
    <property type="component" value="Chromosome 5"/>
</dbReference>
<protein>
    <submittedName>
        <fullName evidence="2">Uncharacterized protein</fullName>
    </submittedName>
</protein>
<accession>A0A9D4ZP38</accession>
<name>A0A9D4ZP38_ADICA</name>
<proteinExistence type="predicted"/>
<evidence type="ECO:0000313" key="3">
    <source>
        <dbReference type="Proteomes" id="UP000886520"/>
    </source>
</evidence>